<comment type="caution">
    <text evidence="2">The sequence shown here is derived from an EMBL/GenBank/DDBJ whole genome shotgun (WGS) entry which is preliminary data.</text>
</comment>
<keyword evidence="1" id="KW-0732">Signal</keyword>
<accession>A0A4S4KQ03</accession>
<protein>
    <submittedName>
        <fullName evidence="2">Uncharacterized protein</fullName>
    </submittedName>
</protein>
<evidence type="ECO:0000256" key="1">
    <source>
        <dbReference type="SAM" id="SignalP"/>
    </source>
</evidence>
<dbReference type="AlphaFoldDB" id="A0A4S4KQ03"/>
<dbReference type="Proteomes" id="UP000309038">
    <property type="component" value="Unassembled WGS sequence"/>
</dbReference>
<feature type="chain" id="PRO_5020458503" evidence="1">
    <location>
        <begin position="24"/>
        <end position="232"/>
    </location>
</feature>
<name>A0A4S4KQ03_9APHY</name>
<keyword evidence="3" id="KW-1185">Reference proteome</keyword>
<evidence type="ECO:0000313" key="3">
    <source>
        <dbReference type="Proteomes" id="UP000309038"/>
    </source>
</evidence>
<reference evidence="2 3" key="1">
    <citation type="submission" date="2019-02" db="EMBL/GenBank/DDBJ databases">
        <title>Genome sequencing of the rare red list fungi Phlebia centrifuga.</title>
        <authorList>
            <person name="Buettner E."/>
            <person name="Kellner H."/>
        </authorList>
    </citation>
    <scope>NUCLEOTIDE SEQUENCE [LARGE SCALE GENOMIC DNA]</scope>
    <source>
        <strain evidence="2 3">DSM 108282</strain>
    </source>
</reference>
<proteinExistence type="predicted"/>
<sequence length="232" mass="24508">MRATSMVALKLYLSLGYLAFATARNVQSGLGPSAFAAPYAFPTSAYKHYYNSPTAASAQPQPIISDPVSHVTYPLALTDPNSIPRNNTKDPHPLPPKASESLLLTQAIAQVLSISTNPVFGTDTCTRCQAALEVGKFLAMAAPEQGPAFAVAICDHFNFNSDCPTMFGLLGLGSVLTQVVANADVGGLDGQPLPSPPCFSSQFNWLVRKAKAQPASCSEEAKWEETESAASI</sequence>
<evidence type="ECO:0000313" key="2">
    <source>
        <dbReference type="EMBL" id="THH00675.1"/>
    </source>
</evidence>
<dbReference type="EMBL" id="SGPJ01000043">
    <property type="protein sequence ID" value="THH00675.1"/>
    <property type="molecule type" value="Genomic_DNA"/>
</dbReference>
<organism evidence="2 3">
    <name type="scientific">Hermanssonia centrifuga</name>
    <dbReference type="NCBI Taxonomy" id="98765"/>
    <lineage>
        <taxon>Eukaryota</taxon>
        <taxon>Fungi</taxon>
        <taxon>Dikarya</taxon>
        <taxon>Basidiomycota</taxon>
        <taxon>Agaricomycotina</taxon>
        <taxon>Agaricomycetes</taxon>
        <taxon>Polyporales</taxon>
        <taxon>Meruliaceae</taxon>
        <taxon>Hermanssonia</taxon>
    </lineage>
</organism>
<feature type="signal peptide" evidence="1">
    <location>
        <begin position="1"/>
        <end position="23"/>
    </location>
</feature>
<gene>
    <name evidence="2" type="ORF">EW026_g1900</name>
</gene>